<feature type="compositionally biased region" description="Basic and acidic residues" evidence="1">
    <location>
        <begin position="124"/>
        <end position="136"/>
    </location>
</feature>
<name>A0ABX1F3V7_9PROT</name>
<keyword evidence="3" id="KW-1185">Reference proteome</keyword>
<feature type="region of interest" description="Disordered" evidence="1">
    <location>
        <begin position="102"/>
        <end position="186"/>
    </location>
</feature>
<evidence type="ECO:0008006" key="4">
    <source>
        <dbReference type="Google" id="ProtNLM"/>
    </source>
</evidence>
<reference evidence="2 3" key="1">
    <citation type="submission" date="2020-03" db="EMBL/GenBank/DDBJ databases">
        <title>Roseomonas selenitidurans sp. nov. isolated from soil.</title>
        <authorList>
            <person name="Liu H."/>
        </authorList>
    </citation>
    <scope>NUCLEOTIDE SEQUENCE [LARGE SCALE GENOMIC DNA]</scope>
    <source>
        <strain evidence="2 3">JCM 15073</strain>
    </source>
</reference>
<dbReference type="Proteomes" id="UP000765160">
    <property type="component" value="Unassembled WGS sequence"/>
</dbReference>
<evidence type="ECO:0000256" key="1">
    <source>
        <dbReference type="SAM" id="MobiDB-lite"/>
    </source>
</evidence>
<sequence>MSNSALRWARASRGLTPAQKFVLLVLADAAREPSKDGAGREDDYTCWIAAAAIAEETGLSDRGVRDALHDLIEAGAIRGVMSRGVHPRWTLVVENKGTTFAKKRNGVPVQKRSHRPANRPLPSTEDRNPVPDEDRNLVPNQNRNSIPFEPEPDSVKSEPRSLRSEPGSHKPSRTLTEPSSNPKAREARAAVVVDLPAWLSPEHWDAWCRHRRGKHWTQEAAVLSIRELGKHREDGHDPADVIAHSIASGYRGLFAPNRRAAAAGSGASGLNQSRYRNKQATPASAFTAMREMAEASSPAGGGERPRHEIDGDFEAR</sequence>
<dbReference type="EMBL" id="JAAVTX010000006">
    <property type="protein sequence ID" value="NKE47034.1"/>
    <property type="molecule type" value="Genomic_DNA"/>
</dbReference>
<dbReference type="RefSeq" id="WP_168051983.1">
    <property type="nucleotide sequence ID" value="NZ_JAATJR010000006.1"/>
</dbReference>
<feature type="compositionally biased region" description="Basic residues" evidence="1">
    <location>
        <begin position="102"/>
        <end position="117"/>
    </location>
</feature>
<feature type="compositionally biased region" description="Basic and acidic residues" evidence="1">
    <location>
        <begin position="153"/>
        <end position="168"/>
    </location>
</feature>
<accession>A0ABX1F3V7</accession>
<feature type="compositionally biased region" description="Polar residues" evidence="1">
    <location>
        <begin position="173"/>
        <end position="182"/>
    </location>
</feature>
<organism evidence="2 3">
    <name type="scientific">Falsiroseomonas frigidaquae</name>
    <dbReference type="NCBI Taxonomy" id="487318"/>
    <lineage>
        <taxon>Bacteria</taxon>
        <taxon>Pseudomonadati</taxon>
        <taxon>Pseudomonadota</taxon>
        <taxon>Alphaproteobacteria</taxon>
        <taxon>Acetobacterales</taxon>
        <taxon>Roseomonadaceae</taxon>
        <taxon>Falsiroseomonas</taxon>
    </lineage>
</organism>
<proteinExistence type="predicted"/>
<protein>
    <recommendedName>
        <fullName evidence="4">Helix-turn-helix domain-containing protein</fullName>
    </recommendedName>
</protein>
<feature type="compositionally biased region" description="Polar residues" evidence="1">
    <location>
        <begin position="270"/>
        <end position="284"/>
    </location>
</feature>
<evidence type="ECO:0000313" key="3">
    <source>
        <dbReference type="Proteomes" id="UP000765160"/>
    </source>
</evidence>
<evidence type="ECO:0000313" key="2">
    <source>
        <dbReference type="EMBL" id="NKE47034.1"/>
    </source>
</evidence>
<comment type="caution">
    <text evidence="2">The sequence shown here is derived from an EMBL/GenBank/DDBJ whole genome shotgun (WGS) entry which is preliminary data.</text>
</comment>
<feature type="compositionally biased region" description="Basic and acidic residues" evidence="1">
    <location>
        <begin position="303"/>
        <end position="316"/>
    </location>
</feature>
<gene>
    <name evidence="2" type="ORF">HB662_19800</name>
</gene>
<feature type="region of interest" description="Disordered" evidence="1">
    <location>
        <begin position="263"/>
        <end position="316"/>
    </location>
</feature>